<evidence type="ECO:0000313" key="3">
    <source>
        <dbReference type="Proteomes" id="UP001211907"/>
    </source>
</evidence>
<gene>
    <name evidence="2" type="ORF">HK100_011341</name>
</gene>
<evidence type="ECO:0000256" key="1">
    <source>
        <dbReference type="SAM" id="MobiDB-lite"/>
    </source>
</evidence>
<reference evidence="2" key="1">
    <citation type="submission" date="2020-05" db="EMBL/GenBank/DDBJ databases">
        <title>Phylogenomic resolution of chytrid fungi.</title>
        <authorList>
            <person name="Stajich J.E."/>
            <person name="Amses K."/>
            <person name="Simmons R."/>
            <person name="Seto K."/>
            <person name="Myers J."/>
            <person name="Bonds A."/>
            <person name="Quandt C.A."/>
            <person name="Barry K."/>
            <person name="Liu P."/>
            <person name="Grigoriev I."/>
            <person name="Longcore J.E."/>
            <person name="James T.Y."/>
        </authorList>
    </citation>
    <scope>NUCLEOTIDE SEQUENCE</scope>
    <source>
        <strain evidence="2">JEL0513</strain>
    </source>
</reference>
<feature type="compositionally biased region" description="Basic residues" evidence="1">
    <location>
        <begin position="61"/>
        <end position="84"/>
    </location>
</feature>
<feature type="non-terminal residue" evidence="2">
    <location>
        <position position="155"/>
    </location>
</feature>
<feature type="region of interest" description="Disordered" evidence="1">
    <location>
        <begin position="61"/>
        <end position="99"/>
    </location>
</feature>
<protein>
    <submittedName>
        <fullName evidence="2">Uncharacterized protein</fullName>
    </submittedName>
</protein>
<dbReference type="AlphaFoldDB" id="A0AAD5TAA6"/>
<feature type="non-terminal residue" evidence="2">
    <location>
        <position position="1"/>
    </location>
</feature>
<dbReference type="EMBL" id="JADGJH010000069">
    <property type="protein sequence ID" value="KAJ3139724.1"/>
    <property type="molecule type" value="Genomic_DNA"/>
</dbReference>
<proteinExistence type="predicted"/>
<dbReference type="Proteomes" id="UP001211907">
    <property type="component" value="Unassembled WGS sequence"/>
</dbReference>
<comment type="caution">
    <text evidence="2">The sequence shown here is derived from an EMBL/GenBank/DDBJ whole genome shotgun (WGS) entry which is preliminary data.</text>
</comment>
<accession>A0AAD5TAA6</accession>
<sequence length="155" mass="17852">HLGPPAQTQPRGRRRDPGRPVEAALLCVWRRRQPVPLPLQPLARRAPNHIPARVRLLGLHRLARRQTHSAHRGRGPRRRLRPRAPHLDPQDPQPAGLRPVVPRHHAPPRLRSLLALALHVAPALLRPHLLLRLLSRLLRRVVLRAILFRQRKNLL</sequence>
<keyword evidence="3" id="KW-1185">Reference proteome</keyword>
<evidence type="ECO:0000313" key="2">
    <source>
        <dbReference type="EMBL" id="KAJ3139724.1"/>
    </source>
</evidence>
<organism evidence="2 3">
    <name type="scientific">Physocladia obscura</name>
    <dbReference type="NCBI Taxonomy" id="109957"/>
    <lineage>
        <taxon>Eukaryota</taxon>
        <taxon>Fungi</taxon>
        <taxon>Fungi incertae sedis</taxon>
        <taxon>Chytridiomycota</taxon>
        <taxon>Chytridiomycota incertae sedis</taxon>
        <taxon>Chytridiomycetes</taxon>
        <taxon>Chytridiales</taxon>
        <taxon>Chytriomycetaceae</taxon>
        <taxon>Physocladia</taxon>
    </lineage>
</organism>
<name>A0AAD5TAA6_9FUNG</name>